<dbReference type="Proteomes" id="UP001165064">
    <property type="component" value="Unassembled WGS sequence"/>
</dbReference>
<sequence length="553" mass="63895">MITQKHQIQQAIVQKTINEEPKTVNESSDNDFSDDDDCEEAINLFTQIRQQGVTAPQPQPTKTVAADNSSDDSFSDDDEDLDIILSGIKSRAPPSAKQSQYHRPRTDNYQVNRESTELPWMKKRSTKREVSPLVKEFKDMKITFDNNNQPQNYIRENTVKTGVINMRNCYRYQIKGVLSSRFKNQHQWVLTCQDAQQAIKKIMVRGEWARFEYQVGDIIHIVSDSDDKDAEPPHLVDDRNNLLVWSPDVLLTATFISDAVDCQRRAIIKNRFRAPTGEVSIPMLIGNMVHRIFQECLKTRNCDDEFVNSLVEEMLDESFVDILSSNRERQDIKGEIWGHFLNIKEWIRVYMALPDGSVNRNGKDSPDCNFDVTKVLDIEENIASPLFGLRGLIDVVIEARMKNNGNKFVLPMEIKTGRAYLSNQTQVFLYTLLIKERYDVTPKSTCLVYSKTNETKHRAVPKMDIKSLIFLRNQLTQYMTYDVRELPPPLHQNSTCERCFEKEKCMVLNKLMDDYSDDGSDGDPFDKAIYDLVTEHLTLPFQERSVGVQFERT</sequence>
<proteinExistence type="predicted"/>
<accession>A0ACB5TCB7</accession>
<dbReference type="EMBL" id="BSXS01006134">
    <property type="protein sequence ID" value="GME85122.1"/>
    <property type="molecule type" value="Genomic_DNA"/>
</dbReference>
<name>A0ACB5TCB7_AMBMO</name>
<protein>
    <submittedName>
        <fullName evidence="1">Unnamed protein product</fullName>
    </submittedName>
</protein>
<reference evidence="1" key="1">
    <citation type="submission" date="2023-04" db="EMBL/GenBank/DDBJ databases">
        <title>Ambrosiozyma monospora NBRC 10751.</title>
        <authorList>
            <person name="Ichikawa N."/>
            <person name="Sato H."/>
            <person name="Tonouchi N."/>
        </authorList>
    </citation>
    <scope>NUCLEOTIDE SEQUENCE</scope>
    <source>
        <strain evidence="1">NBRC 10751</strain>
    </source>
</reference>
<organism evidence="1 2">
    <name type="scientific">Ambrosiozyma monospora</name>
    <name type="common">Yeast</name>
    <name type="synonym">Endomycopsis monosporus</name>
    <dbReference type="NCBI Taxonomy" id="43982"/>
    <lineage>
        <taxon>Eukaryota</taxon>
        <taxon>Fungi</taxon>
        <taxon>Dikarya</taxon>
        <taxon>Ascomycota</taxon>
        <taxon>Saccharomycotina</taxon>
        <taxon>Pichiomycetes</taxon>
        <taxon>Pichiales</taxon>
        <taxon>Pichiaceae</taxon>
        <taxon>Ambrosiozyma</taxon>
    </lineage>
</organism>
<comment type="caution">
    <text evidence="1">The sequence shown here is derived from an EMBL/GenBank/DDBJ whole genome shotgun (WGS) entry which is preliminary data.</text>
</comment>
<keyword evidence="2" id="KW-1185">Reference proteome</keyword>
<gene>
    <name evidence="1" type="ORF">Amon02_000739300</name>
</gene>
<evidence type="ECO:0000313" key="1">
    <source>
        <dbReference type="EMBL" id="GME85122.1"/>
    </source>
</evidence>
<evidence type="ECO:0000313" key="2">
    <source>
        <dbReference type="Proteomes" id="UP001165064"/>
    </source>
</evidence>